<proteinExistence type="predicted"/>
<evidence type="ECO:0008006" key="3">
    <source>
        <dbReference type="Google" id="ProtNLM"/>
    </source>
</evidence>
<dbReference type="Proteomes" id="UP001596083">
    <property type="component" value="Unassembled WGS sequence"/>
</dbReference>
<evidence type="ECO:0000313" key="1">
    <source>
        <dbReference type="EMBL" id="MFC5724692.1"/>
    </source>
</evidence>
<dbReference type="RefSeq" id="WP_390321163.1">
    <property type="nucleotide sequence ID" value="NZ_JBHSPB010000032.1"/>
</dbReference>
<accession>A0ABW0Z8H4</accession>
<comment type="caution">
    <text evidence="1">The sequence shown here is derived from an EMBL/GenBank/DDBJ whole genome shotgun (WGS) entry which is preliminary data.</text>
</comment>
<keyword evidence="2" id="KW-1185">Reference proteome</keyword>
<sequence>MDRLETLHDQLVAADDQAGGTDDVERRAAALAQEAITLQNSGSASGRVRSRLYAAAAHFTDSALWAAIDDRRLAAAEGYVNQAIALAALSGDPATVVPVWGHAGSLYRHLGRPADALAASEAARSTQVARSDHLYASLTYARLAVDQAYTEGPVTVRRSLDAAQRALSRTDPDPGGRPTWMRFFDRAELELLSCATLSTLRCWDQAEAHAHATLAHLKPGMLRNRALAAAYLARAQLHQGDAGHAVATARTLDPALVHGRTAHVLGDFTACLLDTAPASRPAREWTAHRKETLHA</sequence>
<dbReference type="EMBL" id="JBHSPB010000032">
    <property type="protein sequence ID" value="MFC5724692.1"/>
    <property type="molecule type" value="Genomic_DNA"/>
</dbReference>
<evidence type="ECO:0000313" key="2">
    <source>
        <dbReference type="Proteomes" id="UP001596083"/>
    </source>
</evidence>
<organism evidence="1 2">
    <name type="scientific">Streptomyces gamaensis</name>
    <dbReference type="NCBI Taxonomy" id="1763542"/>
    <lineage>
        <taxon>Bacteria</taxon>
        <taxon>Bacillati</taxon>
        <taxon>Actinomycetota</taxon>
        <taxon>Actinomycetes</taxon>
        <taxon>Kitasatosporales</taxon>
        <taxon>Streptomycetaceae</taxon>
        <taxon>Streptomyces</taxon>
    </lineage>
</organism>
<name>A0ABW0Z8H4_9ACTN</name>
<gene>
    <name evidence="1" type="ORF">ACFP1Z_31530</name>
</gene>
<reference evidence="2" key="1">
    <citation type="journal article" date="2019" name="Int. J. Syst. Evol. Microbiol.">
        <title>The Global Catalogue of Microorganisms (GCM) 10K type strain sequencing project: providing services to taxonomists for standard genome sequencing and annotation.</title>
        <authorList>
            <consortium name="The Broad Institute Genomics Platform"/>
            <consortium name="The Broad Institute Genome Sequencing Center for Infectious Disease"/>
            <person name="Wu L."/>
            <person name="Ma J."/>
        </authorList>
    </citation>
    <scope>NUCLEOTIDE SEQUENCE [LARGE SCALE GENOMIC DNA]</scope>
    <source>
        <strain evidence="2">CGMCC 4.7304</strain>
    </source>
</reference>
<protein>
    <recommendedName>
        <fullName evidence="3">XRE family transcriptional regulator</fullName>
    </recommendedName>
</protein>